<dbReference type="EMBL" id="JBHLUB010000001">
    <property type="protein sequence ID" value="MFC0581114.1"/>
    <property type="molecule type" value="Genomic_DNA"/>
</dbReference>
<evidence type="ECO:0000256" key="5">
    <source>
        <dbReference type="ARBA" id="ARBA00023124"/>
    </source>
</evidence>
<keyword evidence="6" id="KW-0238">DNA-binding</keyword>
<keyword evidence="5" id="KW-0190">Covalent protein-DNA linkage</keyword>
<evidence type="ECO:0000256" key="8">
    <source>
        <dbReference type="RuleBase" id="RU364100"/>
    </source>
</evidence>
<evidence type="ECO:0000313" key="9">
    <source>
        <dbReference type="EMBL" id="MFC0581114.1"/>
    </source>
</evidence>
<evidence type="ECO:0000313" key="10">
    <source>
        <dbReference type="Proteomes" id="UP001589862"/>
    </source>
</evidence>
<comment type="similarity">
    <text evidence="1 8">Belongs to the SOS response-associated peptidase family.</text>
</comment>
<evidence type="ECO:0000256" key="3">
    <source>
        <dbReference type="ARBA" id="ARBA00022763"/>
    </source>
</evidence>
<dbReference type="PANTHER" id="PTHR13604">
    <property type="entry name" value="DC12-RELATED"/>
    <property type="match status" value="1"/>
</dbReference>
<dbReference type="Pfam" id="PF02586">
    <property type="entry name" value="SRAP"/>
    <property type="match status" value="1"/>
</dbReference>
<sequence length="264" mass="29215">MAALRFVRHQRTLKNMCGRYVIAKATADLADAAGADWAAETLWQPSYNIAPTTSVPVLVERAEADGELKRELHLAHWGLIPPWAKDTKVGARAFNARSETVTEKPTFKKPILSQRCALVADGYYEWEKDSAGNKTPHYVHPANSGAEGEGLIFFAGIYQWWKTPEGKWLLSASMLTMDSPSPEDPDPTLAKLARLHHRIPIALDPAQLDHWIQPQDLSTEEAQGLVASAAEHCFDIAKTWHVEPVGKAVGNVRNNSPELITPVR</sequence>
<dbReference type="InterPro" id="IPR003738">
    <property type="entry name" value="SRAP"/>
</dbReference>
<dbReference type="PANTHER" id="PTHR13604:SF0">
    <property type="entry name" value="ABASIC SITE PROCESSING PROTEIN HMCES"/>
    <property type="match status" value="1"/>
</dbReference>
<dbReference type="EC" id="3.4.-.-" evidence="8"/>
<evidence type="ECO:0000256" key="2">
    <source>
        <dbReference type="ARBA" id="ARBA00022670"/>
    </source>
</evidence>
<evidence type="ECO:0000256" key="6">
    <source>
        <dbReference type="ARBA" id="ARBA00023125"/>
    </source>
</evidence>
<comment type="caution">
    <text evidence="9">The sequence shown here is derived from an EMBL/GenBank/DDBJ whole genome shotgun (WGS) entry which is preliminary data.</text>
</comment>
<dbReference type="GO" id="GO:0016787">
    <property type="term" value="F:hydrolase activity"/>
    <property type="evidence" value="ECO:0007669"/>
    <property type="project" value="UniProtKB-KW"/>
</dbReference>
<reference evidence="9 10" key="1">
    <citation type="submission" date="2024-09" db="EMBL/GenBank/DDBJ databases">
        <authorList>
            <person name="Sun Q."/>
            <person name="Mori K."/>
        </authorList>
    </citation>
    <scope>NUCLEOTIDE SEQUENCE [LARGE SCALE GENOMIC DNA]</scope>
    <source>
        <strain evidence="9 10">NCAIM B.02604</strain>
    </source>
</reference>
<keyword evidence="4 8" id="KW-0378">Hydrolase</keyword>
<evidence type="ECO:0000256" key="7">
    <source>
        <dbReference type="ARBA" id="ARBA00023239"/>
    </source>
</evidence>
<name>A0ABV6P7L0_9MICC</name>
<evidence type="ECO:0000256" key="1">
    <source>
        <dbReference type="ARBA" id="ARBA00008136"/>
    </source>
</evidence>
<accession>A0ABV6P7L0</accession>
<dbReference type="Proteomes" id="UP001589862">
    <property type="component" value="Unassembled WGS sequence"/>
</dbReference>
<dbReference type="InterPro" id="IPR036590">
    <property type="entry name" value="SRAP-like"/>
</dbReference>
<gene>
    <name evidence="9" type="ORF">ACFFFR_01745</name>
</gene>
<keyword evidence="7" id="KW-0456">Lyase</keyword>
<proteinExistence type="inferred from homology"/>
<dbReference type="RefSeq" id="WP_377457691.1">
    <property type="nucleotide sequence ID" value="NZ_JBHLUB010000001.1"/>
</dbReference>
<evidence type="ECO:0000256" key="4">
    <source>
        <dbReference type="ARBA" id="ARBA00022801"/>
    </source>
</evidence>
<protein>
    <recommendedName>
        <fullName evidence="8">Abasic site processing protein</fullName>
        <ecNumber evidence="8">3.4.-.-</ecNumber>
    </recommendedName>
</protein>
<keyword evidence="3" id="KW-0227">DNA damage</keyword>
<keyword evidence="10" id="KW-1185">Reference proteome</keyword>
<keyword evidence="2 8" id="KW-0645">Protease</keyword>
<dbReference type="SUPFAM" id="SSF143081">
    <property type="entry name" value="BB1717-like"/>
    <property type="match status" value="1"/>
</dbReference>
<organism evidence="9 10">
    <name type="scientific">Micrococcoides hystricis</name>
    <dbReference type="NCBI Taxonomy" id="1572761"/>
    <lineage>
        <taxon>Bacteria</taxon>
        <taxon>Bacillati</taxon>
        <taxon>Actinomycetota</taxon>
        <taxon>Actinomycetes</taxon>
        <taxon>Micrococcales</taxon>
        <taxon>Micrococcaceae</taxon>
        <taxon>Micrococcoides</taxon>
    </lineage>
</organism>
<dbReference type="Gene3D" id="3.90.1680.10">
    <property type="entry name" value="SOS response associated peptidase-like"/>
    <property type="match status" value="1"/>
</dbReference>